<dbReference type="EMBL" id="NEVQ01000022">
    <property type="protein sequence ID" value="OZI50582.1"/>
    <property type="molecule type" value="Genomic_DNA"/>
</dbReference>
<sequence length="148" mass="16340">MFGFLKNPQHVDEDAQDEFVERVNAAAEDFLTAVSDQSALDYSLQSIDALDSVLADAHHGRLTLTPMQTVGAAAYLYEVARRHFGGLYEVCDDEDPVVLVTGEPEFDVCLCAISKVERRIRDGHTEALPAFFQRYVSAVNTRASVTIS</sequence>
<comment type="caution">
    <text evidence="1">The sequence shown here is derived from an EMBL/GenBank/DDBJ whole genome shotgun (WGS) entry which is preliminary data.</text>
</comment>
<dbReference type="Proteomes" id="UP000216885">
    <property type="component" value="Unassembled WGS sequence"/>
</dbReference>
<evidence type="ECO:0008006" key="3">
    <source>
        <dbReference type="Google" id="ProtNLM"/>
    </source>
</evidence>
<keyword evidence="2" id="KW-1185">Reference proteome</keyword>
<reference evidence="1 2" key="1">
    <citation type="submission" date="2017-05" db="EMBL/GenBank/DDBJ databases">
        <title>Complete and WGS of Bordetella genogroups.</title>
        <authorList>
            <person name="Spilker T."/>
            <person name="LiPuma J."/>
        </authorList>
    </citation>
    <scope>NUCLEOTIDE SEQUENCE [LARGE SCALE GENOMIC DNA]</scope>
    <source>
        <strain evidence="1 2">AU9919</strain>
    </source>
</reference>
<proteinExistence type="predicted"/>
<evidence type="ECO:0000313" key="1">
    <source>
        <dbReference type="EMBL" id="OZI50582.1"/>
    </source>
</evidence>
<gene>
    <name evidence="1" type="ORF">CAL20_22310</name>
</gene>
<dbReference type="AlphaFoldDB" id="A0A261TN10"/>
<accession>A0A261TN10</accession>
<dbReference type="RefSeq" id="WP_094839042.1">
    <property type="nucleotide sequence ID" value="NZ_NEVQ01000022.1"/>
</dbReference>
<organism evidence="1 2">
    <name type="scientific">Bordetella genomosp. 4</name>
    <dbReference type="NCBI Taxonomy" id="463044"/>
    <lineage>
        <taxon>Bacteria</taxon>
        <taxon>Pseudomonadati</taxon>
        <taxon>Pseudomonadota</taxon>
        <taxon>Betaproteobacteria</taxon>
        <taxon>Burkholderiales</taxon>
        <taxon>Alcaligenaceae</taxon>
        <taxon>Bordetella</taxon>
    </lineage>
</organism>
<name>A0A261TN10_9BORD</name>
<evidence type="ECO:0000313" key="2">
    <source>
        <dbReference type="Proteomes" id="UP000216885"/>
    </source>
</evidence>
<protein>
    <recommendedName>
        <fullName evidence="3">DUF3806 domain-containing protein</fullName>
    </recommendedName>
</protein>